<organism evidence="1 2">
    <name type="scientific">Streptococcus sanguinis SK1087</name>
    <dbReference type="NCBI Taxonomy" id="888824"/>
    <lineage>
        <taxon>Bacteria</taxon>
        <taxon>Bacillati</taxon>
        <taxon>Bacillota</taxon>
        <taxon>Bacilli</taxon>
        <taxon>Lactobacillales</taxon>
        <taxon>Streptococcaceae</taxon>
        <taxon>Streptococcus</taxon>
    </lineage>
</organism>
<reference evidence="1 2" key="1">
    <citation type="submission" date="2011-03" db="EMBL/GenBank/DDBJ databases">
        <authorList>
            <person name="Muzny D."/>
            <person name="Qin X."/>
            <person name="Deng J."/>
            <person name="Jiang H."/>
            <person name="Liu Y."/>
            <person name="Qu J."/>
            <person name="Song X.-Z."/>
            <person name="Zhang L."/>
            <person name="Thornton R."/>
            <person name="Coyle M."/>
            <person name="Francisco L."/>
            <person name="Jackson L."/>
            <person name="Javaid M."/>
            <person name="Korchina V."/>
            <person name="Kovar C."/>
            <person name="Mata R."/>
            <person name="Mathew T."/>
            <person name="Ngo R."/>
            <person name="Nguyen L."/>
            <person name="Nguyen N."/>
            <person name="Okwuonu G."/>
            <person name="Ongeri F."/>
            <person name="Pham C."/>
            <person name="Simmons D."/>
            <person name="Wilczek-Boney K."/>
            <person name="Hale W."/>
            <person name="Jakkamsetti A."/>
            <person name="Pham P."/>
            <person name="Ruth R."/>
            <person name="San Lucas F."/>
            <person name="Warren J."/>
            <person name="Zhang J."/>
            <person name="Zhao Z."/>
            <person name="Zhou C."/>
            <person name="Zhu D."/>
            <person name="Lee S."/>
            <person name="Bess C."/>
            <person name="Blankenburg K."/>
            <person name="Forbes L."/>
            <person name="Fu Q."/>
            <person name="Gubbala S."/>
            <person name="Hirani K."/>
            <person name="Jayaseelan J.C."/>
            <person name="Lara F."/>
            <person name="Munidasa M."/>
            <person name="Palculict T."/>
            <person name="Patil S."/>
            <person name="Pu L.-L."/>
            <person name="Saada N."/>
            <person name="Tang L."/>
            <person name="Weissenberger G."/>
            <person name="Zhu Y."/>
            <person name="Hemphill L."/>
            <person name="Shang Y."/>
            <person name="Youmans B."/>
            <person name="Ayvaz T."/>
            <person name="Ross M."/>
            <person name="Santibanez J."/>
            <person name="Aqrawi P."/>
            <person name="Gross S."/>
            <person name="Joshi V."/>
            <person name="Fowler G."/>
            <person name="Nazareth L."/>
            <person name="Reid J."/>
            <person name="Worley K."/>
            <person name="Petrosino J."/>
            <person name="Highlander S."/>
            <person name="Gibbs R."/>
        </authorList>
    </citation>
    <scope>NUCLEOTIDE SEQUENCE [LARGE SCALE GENOMIC DNA]</scope>
    <source>
        <strain evidence="1 2">SK1087</strain>
    </source>
</reference>
<proteinExistence type="predicted"/>
<evidence type="ECO:0000313" key="2">
    <source>
        <dbReference type="Proteomes" id="UP000003378"/>
    </source>
</evidence>
<sequence length="66" mass="7979">MKRARSEVHIITTFLKLTSLTLLYQKDTGFTILKLLYFQKINFRTKLYFRSDETAVVQLFRQDKNF</sequence>
<dbReference type="Proteomes" id="UP000003378">
    <property type="component" value="Unassembled WGS sequence"/>
</dbReference>
<dbReference type="AlphaFoldDB" id="F3SHT1"/>
<dbReference type="HOGENOM" id="CLU_2829540_0_0_9"/>
<gene>
    <name evidence="1" type="ORF">HMPREF9397_0703</name>
</gene>
<evidence type="ECO:0000313" key="1">
    <source>
        <dbReference type="EMBL" id="EGG40490.1"/>
    </source>
</evidence>
<accession>F3SHT1</accession>
<comment type="caution">
    <text evidence="1">The sequence shown here is derived from an EMBL/GenBank/DDBJ whole genome shotgun (WGS) entry which is preliminary data.</text>
</comment>
<dbReference type="EMBL" id="AFDP01000008">
    <property type="protein sequence ID" value="EGG40490.1"/>
    <property type="molecule type" value="Genomic_DNA"/>
</dbReference>
<protein>
    <submittedName>
        <fullName evidence="1">Uncharacterized protein</fullName>
    </submittedName>
</protein>
<name>F3SHT1_STRSA</name>